<name>A0A6V6Y0R7_9FIRM</name>
<dbReference type="AlphaFoldDB" id="A0A6V6Y0R7"/>
<keyword evidence="3" id="KW-1185">Reference proteome</keyword>
<proteinExistence type="predicted"/>
<evidence type="ECO:0000313" key="3">
    <source>
        <dbReference type="Proteomes" id="UP000586454"/>
    </source>
</evidence>
<protein>
    <submittedName>
        <fullName evidence="2">Biotin-requiring enzyme</fullName>
    </submittedName>
</protein>
<dbReference type="Pfam" id="PF00364">
    <property type="entry name" value="Biotin_lipoyl"/>
    <property type="match status" value="1"/>
</dbReference>
<evidence type="ECO:0000313" key="2">
    <source>
        <dbReference type="EMBL" id="CAC9925665.1"/>
    </source>
</evidence>
<gene>
    <name evidence="2" type="ORF">PEPNEM18_00579</name>
</gene>
<reference evidence="2 3" key="1">
    <citation type="submission" date="2020-06" db="EMBL/GenBank/DDBJ databases">
        <authorList>
            <person name="Criscuolo A."/>
        </authorList>
    </citation>
    <scope>NUCLEOTIDE SEQUENCE [LARGE SCALE GENOMIC DNA]</scope>
    <source>
        <strain evidence="2">1804121828</strain>
    </source>
</reference>
<dbReference type="Gene3D" id="2.40.50.100">
    <property type="match status" value="1"/>
</dbReference>
<dbReference type="SUPFAM" id="SSF51230">
    <property type="entry name" value="Single hybrid motif"/>
    <property type="match status" value="1"/>
</dbReference>
<dbReference type="RefSeq" id="WP_180499035.1">
    <property type="nucleotide sequence ID" value="NZ_CAIJCS010000014.1"/>
</dbReference>
<dbReference type="InterPro" id="IPR011053">
    <property type="entry name" value="Single_hybrid_motif"/>
</dbReference>
<dbReference type="CDD" id="cd06850">
    <property type="entry name" value="biotinyl_domain"/>
    <property type="match status" value="1"/>
</dbReference>
<feature type="domain" description="Lipoyl-binding" evidence="1">
    <location>
        <begin position="9"/>
        <end position="65"/>
    </location>
</feature>
<accession>A0A6V6Y0R7</accession>
<dbReference type="InterPro" id="IPR000089">
    <property type="entry name" value="Biotin_lipoyl"/>
</dbReference>
<evidence type="ECO:0000259" key="1">
    <source>
        <dbReference type="Pfam" id="PF00364"/>
    </source>
</evidence>
<dbReference type="EMBL" id="CAIJCS010000014">
    <property type="protein sequence ID" value="CAC9925665.1"/>
    <property type="molecule type" value="Genomic_DNA"/>
</dbReference>
<comment type="caution">
    <text evidence="2">The sequence shown here is derived from an EMBL/GenBank/DDBJ whole genome shotgun (WGS) entry which is preliminary data.</text>
</comment>
<dbReference type="Proteomes" id="UP000586454">
    <property type="component" value="Unassembled WGS sequence"/>
</dbReference>
<sequence length="67" mass="7854">MNASLPGRIEEIKFRDGEWVEEGRAVLIIESMKMNIPLYAKSNGKIFYFVEEDEFVLRGKKLFIIED</sequence>
<organism evidence="2 3">
    <name type="scientific">Aedoeadaptatus nemausensis</name>
    <dbReference type="NCBI Taxonomy" id="2582829"/>
    <lineage>
        <taxon>Bacteria</taxon>
        <taxon>Bacillati</taxon>
        <taxon>Bacillota</taxon>
        <taxon>Tissierellia</taxon>
        <taxon>Tissierellales</taxon>
        <taxon>Peptoniphilaceae</taxon>
        <taxon>Aedoeadaptatus</taxon>
    </lineage>
</organism>